<dbReference type="EMBL" id="VMKJ01000001">
    <property type="protein sequence ID" value="TVO39927.1"/>
    <property type="molecule type" value="Genomic_DNA"/>
</dbReference>
<name>A0A557PGZ0_9VIBR</name>
<sequence>MDFQNLFNNELASYITRLTTYGDVHDFSNMFLLTLATLAIATEFFRFTTDKFDPPEHFIAVLFVMAAMMLQKGFIPAMNLIWETGDALGMAFMQEVTGSRDPLFLAKWITRTLSKMSFESISFMHDGVSAIFMAIVIYLVSALLSVIMFLVGIWAVWGLALSKLLGLLFIPCLAYKPTRPFFMTWVQFFLGFVFLMLILRITGSLAALALQSEFMAGSGSSCSGHQLCEVNAQHLSGAASRSRILMTGIISLLMVGSSFKFAHVFSGATSDMGRTAARSLRNQANKLTTKLITRAEPSGQQEKEGKAATASSGISYSSKEAPPSYVQSRMQRTHQRQVSATKARRQAMYSASSPSGKGQGHGLSKGKSNIANVKQYRSSSQSTTSANTKTVHQS</sequence>
<feature type="compositionally biased region" description="Polar residues" evidence="5">
    <location>
        <begin position="325"/>
        <end position="340"/>
    </location>
</feature>
<dbReference type="GO" id="GO:0016020">
    <property type="term" value="C:membrane"/>
    <property type="evidence" value="ECO:0007669"/>
    <property type="project" value="UniProtKB-SubCell"/>
</dbReference>
<evidence type="ECO:0000256" key="4">
    <source>
        <dbReference type="ARBA" id="ARBA00023136"/>
    </source>
</evidence>
<feature type="compositionally biased region" description="Polar residues" evidence="5">
    <location>
        <begin position="366"/>
        <end position="394"/>
    </location>
</feature>
<feature type="transmembrane region" description="Helical" evidence="6">
    <location>
        <begin position="188"/>
        <end position="210"/>
    </location>
</feature>
<dbReference type="Pfam" id="PF04610">
    <property type="entry name" value="TrbL"/>
    <property type="match status" value="1"/>
</dbReference>
<feature type="transmembrane region" description="Helical" evidence="6">
    <location>
        <begin position="156"/>
        <end position="176"/>
    </location>
</feature>
<dbReference type="Proteomes" id="UP000319828">
    <property type="component" value="Unassembled WGS sequence"/>
</dbReference>
<evidence type="ECO:0000256" key="5">
    <source>
        <dbReference type="SAM" id="MobiDB-lite"/>
    </source>
</evidence>
<feature type="transmembrane region" description="Helical" evidence="6">
    <location>
        <begin position="127"/>
        <end position="150"/>
    </location>
</feature>
<dbReference type="GO" id="GO:0030255">
    <property type="term" value="P:protein secretion by the type IV secretion system"/>
    <property type="evidence" value="ECO:0007669"/>
    <property type="project" value="InterPro"/>
</dbReference>
<evidence type="ECO:0000256" key="6">
    <source>
        <dbReference type="SAM" id="Phobius"/>
    </source>
</evidence>
<evidence type="ECO:0000313" key="8">
    <source>
        <dbReference type="Proteomes" id="UP000319828"/>
    </source>
</evidence>
<comment type="caution">
    <text evidence="7">The sequence shown here is derived from an EMBL/GenBank/DDBJ whole genome shotgun (WGS) entry which is preliminary data.</text>
</comment>
<feature type="compositionally biased region" description="Polar residues" evidence="5">
    <location>
        <begin position="309"/>
        <end position="318"/>
    </location>
</feature>
<dbReference type="RefSeq" id="WP_144229659.1">
    <property type="nucleotide sequence ID" value="NZ_CANNCB010000028.1"/>
</dbReference>
<evidence type="ECO:0000256" key="1">
    <source>
        <dbReference type="ARBA" id="ARBA00004141"/>
    </source>
</evidence>
<dbReference type="InterPro" id="IPR007688">
    <property type="entry name" value="Conjugal_tfr_TrbL/VirB6"/>
</dbReference>
<accession>A0A557PGZ0</accession>
<feature type="transmembrane region" description="Helical" evidence="6">
    <location>
        <begin position="244"/>
        <end position="265"/>
    </location>
</feature>
<feature type="transmembrane region" description="Helical" evidence="6">
    <location>
        <begin position="57"/>
        <end position="75"/>
    </location>
</feature>
<feature type="region of interest" description="Disordered" evidence="5">
    <location>
        <begin position="293"/>
        <end position="394"/>
    </location>
</feature>
<protein>
    <submittedName>
        <fullName evidence="7">Type IV secretion system protein</fullName>
    </submittedName>
</protein>
<evidence type="ECO:0000313" key="7">
    <source>
        <dbReference type="EMBL" id="TVO39927.1"/>
    </source>
</evidence>
<organism evidence="7 8">
    <name type="scientific">Vibrio algivorus</name>
    <dbReference type="NCBI Taxonomy" id="1667024"/>
    <lineage>
        <taxon>Bacteria</taxon>
        <taxon>Pseudomonadati</taxon>
        <taxon>Pseudomonadota</taxon>
        <taxon>Gammaproteobacteria</taxon>
        <taxon>Vibrionales</taxon>
        <taxon>Vibrionaceae</taxon>
        <taxon>Vibrio</taxon>
    </lineage>
</organism>
<evidence type="ECO:0000256" key="3">
    <source>
        <dbReference type="ARBA" id="ARBA00022989"/>
    </source>
</evidence>
<feature type="transmembrane region" description="Helical" evidence="6">
    <location>
        <begin position="27"/>
        <end position="45"/>
    </location>
</feature>
<dbReference type="OrthoDB" id="6630883at2"/>
<dbReference type="AlphaFoldDB" id="A0A557PGZ0"/>
<keyword evidence="3 6" id="KW-1133">Transmembrane helix</keyword>
<keyword evidence="2 6" id="KW-0812">Transmembrane</keyword>
<gene>
    <name evidence="7" type="ORF">FOF44_00215</name>
</gene>
<evidence type="ECO:0000256" key="2">
    <source>
        <dbReference type="ARBA" id="ARBA00022692"/>
    </source>
</evidence>
<proteinExistence type="predicted"/>
<keyword evidence="4 6" id="KW-0472">Membrane</keyword>
<reference evidence="7 8" key="1">
    <citation type="submission" date="2019-07" db="EMBL/GenBank/DDBJ databases">
        <title>The draft genome sequence of Vibrio algivorus M1486.</title>
        <authorList>
            <person name="Meng X."/>
        </authorList>
    </citation>
    <scope>NUCLEOTIDE SEQUENCE [LARGE SCALE GENOMIC DNA]</scope>
    <source>
        <strain evidence="7 8">M1486</strain>
    </source>
</reference>
<comment type="subcellular location">
    <subcellularLocation>
        <location evidence="1">Membrane</location>
        <topology evidence="1">Multi-pass membrane protein</topology>
    </subcellularLocation>
</comment>